<dbReference type="InterPro" id="IPR029058">
    <property type="entry name" value="AB_hydrolase_fold"/>
</dbReference>
<reference evidence="6 7" key="1">
    <citation type="journal article" date="2019" name="New Phytol.">
        <title>Comparative genomics reveals unique wood-decay strategies and fruiting body development in the Schizophyllaceae.</title>
        <authorList>
            <person name="Almasi E."/>
            <person name="Sahu N."/>
            <person name="Krizsan K."/>
            <person name="Balint B."/>
            <person name="Kovacs G.M."/>
            <person name="Kiss B."/>
            <person name="Cseklye J."/>
            <person name="Drula E."/>
            <person name="Henrissat B."/>
            <person name="Nagy I."/>
            <person name="Chovatia M."/>
            <person name="Adam C."/>
            <person name="LaButti K."/>
            <person name="Lipzen A."/>
            <person name="Riley R."/>
            <person name="Grigoriev I.V."/>
            <person name="Nagy L.G."/>
        </authorList>
    </citation>
    <scope>NUCLEOTIDE SEQUENCE [LARGE SCALE GENOMIC DNA]</scope>
    <source>
        <strain evidence="6 7">NL-1724</strain>
    </source>
</reference>
<dbReference type="EMBL" id="VDMD01000008">
    <property type="protein sequence ID" value="TRM63958.1"/>
    <property type="molecule type" value="Genomic_DNA"/>
</dbReference>
<gene>
    <name evidence="6" type="ORF">BD626DRAFT_547725</name>
</gene>
<dbReference type="InterPro" id="IPR002018">
    <property type="entry name" value="CarbesteraseB"/>
</dbReference>
<keyword evidence="2 3" id="KW-0378">Hydrolase</keyword>
<evidence type="ECO:0000256" key="2">
    <source>
        <dbReference type="ARBA" id="ARBA00022801"/>
    </source>
</evidence>
<sequence>MRTASVFSSLTHILLSIPTIILLSIPTIILLPIPTIILLSIPTTTALDSPWALGPVVDLGYAAFAGNTTSPAGEEDSAVTFFGGIRYAQPPVGELRFRAPRPMDEDGLASEDGLIREGGDSAQIIDARGWGPPCYQRPAMVGIGSEDCLTLNIWKPTDAEAGDNLPVAGGGFYAGSPQGFPLYEWVAQSNGSIIGVSMAYRLGLLGFLGGAAVAADGELNAGLLDQRAALEWVQRHIRAFGGDPKKVTIYGESAGAASVVMHMTAYGGVQDPPFIRAVAQSIGYGTTHTREEAEEYLANVTSIAGCANDESQMVCLRNASIASIVSATNRIVNGAFTPLVDAPEGYNSLPGATGFMPDLPSRLIRTGDFAAVDFIGGHTTGDGKTFAGGSPDDFQSDQDIRDITFKRWPAVVNTGWSIVLELYPSPQETGSPFATQWDRVWTLAGDPVFTCMDTFIANATLKKNVTNVYTYSWDVPDTVLYEEQPWKGAMHTSDLYFLFEGCALSTIANAGNTFTAFNESEAVVSQEAVGYWTSFARTGDPSEAKITTAPAWPKFGTPSSYDWTPQRLLVQEGTSEMTRSGVEAVSDYELVRCAFWMSEEVTAETRV</sequence>
<dbReference type="PROSITE" id="PS00122">
    <property type="entry name" value="CARBOXYLESTERASE_B_1"/>
    <property type="match status" value="1"/>
</dbReference>
<dbReference type="InterPro" id="IPR050309">
    <property type="entry name" value="Type-B_Carboxylest/Lipase"/>
</dbReference>
<dbReference type="InterPro" id="IPR019819">
    <property type="entry name" value="Carboxylesterase_B_CS"/>
</dbReference>
<evidence type="ECO:0000256" key="1">
    <source>
        <dbReference type="ARBA" id="ARBA00005964"/>
    </source>
</evidence>
<dbReference type="Gene3D" id="3.40.50.1820">
    <property type="entry name" value="alpha/beta hydrolase"/>
    <property type="match status" value="1"/>
</dbReference>
<dbReference type="STRING" id="97359.A0A550CGM5"/>
<organism evidence="6 7">
    <name type="scientific">Schizophyllum amplum</name>
    <dbReference type="NCBI Taxonomy" id="97359"/>
    <lineage>
        <taxon>Eukaryota</taxon>
        <taxon>Fungi</taxon>
        <taxon>Dikarya</taxon>
        <taxon>Basidiomycota</taxon>
        <taxon>Agaricomycotina</taxon>
        <taxon>Agaricomycetes</taxon>
        <taxon>Agaricomycetidae</taxon>
        <taxon>Agaricales</taxon>
        <taxon>Schizophyllaceae</taxon>
        <taxon>Schizophyllum</taxon>
    </lineage>
</organism>
<evidence type="ECO:0000259" key="5">
    <source>
        <dbReference type="Pfam" id="PF00135"/>
    </source>
</evidence>
<dbReference type="GO" id="GO:0016787">
    <property type="term" value="F:hydrolase activity"/>
    <property type="evidence" value="ECO:0007669"/>
    <property type="project" value="UniProtKB-KW"/>
</dbReference>
<keyword evidence="4" id="KW-0812">Transmembrane</keyword>
<dbReference type="SUPFAM" id="SSF53474">
    <property type="entry name" value="alpha/beta-Hydrolases"/>
    <property type="match status" value="1"/>
</dbReference>
<protein>
    <recommendedName>
        <fullName evidence="3">Carboxylic ester hydrolase</fullName>
        <ecNumber evidence="3">3.1.1.-</ecNumber>
    </recommendedName>
</protein>
<name>A0A550CGM5_9AGAR</name>
<dbReference type="InterPro" id="IPR019826">
    <property type="entry name" value="Carboxylesterase_B_AS"/>
</dbReference>
<evidence type="ECO:0000256" key="4">
    <source>
        <dbReference type="SAM" id="Phobius"/>
    </source>
</evidence>
<dbReference type="PROSITE" id="PS00941">
    <property type="entry name" value="CARBOXYLESTERASE_B_2"/>
    <property type="match status" value="1"/>
</dbReference>
<feature type="domain" description="Carboxylesterase type B" evidence="5">
    <location>
        <begin position="55"/>
        <end position="559"/>
    </location>
</feature>
<dbReference type="Pfam" id="PF00135">
    <property type="entry name" value="COesterase"/>
    <property type="match status" value="1"/>
</dbReference>
<accession>A0A550CGM5</accession>
<keyword evidence="4" id="KW-1133">Transmembrane helix</keyword>
<dbReference type="Proteomes" id="UP000320762">
    <property type="component" value="Unassembled WGS sequence"/>
</dbReference>
<dbReference type="EC" id="3.1.1.-" evidence="3"/>
<comment type="similarity">
    <text evidence="1 3">Belongs to the type-B carboxylesterase/lipase family.</text>
</comment>
<keyword evidence="7" id="KW-1185">Reference proteome</keyword>
<evidence type="ECO:0000313" key="7">
    <source>
        <dbReference type="Proteomes" id="UP000320762"/>
    </source>
</evidence>
<evidence type="ECO:0000313" key="6">
    <source>
        <dbReference type="EMBL" id="TRM63958.1"/>
    </source>
</evidence>
<dbReference type="PANTHER" id="PTHR11559">
    <property type="entry name" value="CARBOXYLESTERASE"/>
    <property type="match status" value="1"/>
</dbReference>
<keyword evidence="4" id="KW-0472">Membrane</keyword>
<feature type="transmembrane region" description="Helical" evidence="4">
    <location>
        <begin position="12"/>
        <end position="33"/>
    </location>
</feature>
<dbReference type="OrthoDB" id="408631at2759"/>
<comment type="caution">
    <text evidence="6">The sequence shown here is derived from an EMBL/GenBank/DDBJ whole genome shotgun (WGS) entry which is preliminary data.</text>
</comment>
<proteinExistence type="inferred from homology"/>
<dbReference type="AlphaFoldDB" id="A0A550CGM5"/>
<evidence type="ECO:0000256" key="3">
    <source>
        <dbReference type="RuleBase" id="RU361235"/>
    </source>
</evidence>